<dbReference type="Proteomes" id="UP000176037">
    <property type="component" value="Unassembled WGS sequence"/>
</dbReference>
<dbReference type="EMBL" id="MJIC01000006">
    <property type="protein sequence ID" value="OFI35728.1"/>
    <property type="molecule type" value="Genomic_DNA"/>
</dbReference>
<dbReference type="PROSITE" id="PS51819">
    <property type="entry name" value="VOC"/>
    <property type="match status" value="1"/>
</dbReference>
<dbReference type="InterPro" id="IPR029068">
    <property type="entry name" value="Glyas_Bleomycin-R_OHBP_Dase"/>
</dbReference>
<reference evidence="2 3" key="1">
    <citation type="submission" date="2016-09" db="EMBL/GenBank/DDBJ databases">
        <title>Alteromonas lipolytica, a new species isolated from sea water.</title>
        <authorList>
            <person name="Wu Y.-H."/>
            <person name="Cheng H."/>
            <person name="Xu X.-W."/>
        </authorList>
    </citation>
    <scope>NUCLEOTIDE SEQUENCE [LARGE SCALE GENOMIC DNA]</scope>
    <source>
        <strain evidence="2 3">JW12</strain>
    </source>
</reference>
<organism evidence="2 3">
    <name type="scientific">Alteromonas lipolytica</name>
    <dbReference type="NCBI Taxonomy" id="1856405"/>
    <lineage>
        <taxon>Bacteria</taxon>
        <taxon>Pseudomonadati</taxon>
        <taxon>Pseudomonadota</taxon>
        <taxon>Gammaproteobacteria</taxon>
        <taxon>Alteromonadales</taxon>
        <taxon>Alteromonadaceae</taxon>
        <taxon>Alteromonas/Salinimonas group</taxon>
        <taxon>Alteromonas</taxon>
    </lineage>
</organism>
<dbReference type="SUPFAM" id="SSF54593">
    <property type="entry name" value="Glyoxalase/Bleomycin resistance protein/Dihydroxybiphenyl dioxygenase"/>
    <property type="match status" value="1"/>
</dbReference>
<dbReference type="PANTHER" id="PTHR33993">
    <property type="entry name" value="GLYOXALASE-RELATED"/>
    <property type="match status" value="1"/>
</dbReference>
<dbReference type="PANTHER" id="PTHR33993:SF5">
    <property type="entry name" value="GLYOXALASE"/>
    <property type="match status" value="1"/>
</dbReference>
<evidence type="ECO:0000313" key="2">
    <source>
        <dbReference type="EMBL" id="OFI35728.1"/>
    </source>
</evidence>
<proteinExistence type="predicted"/>
<feature type="domain" description="VOC" evidence="1">
    <location>
        <begin position="6"/>
        <end position="122"/>
    </location>
</feature>
<protein>
    <submittedName>
        <fullName evidence="2">Glyoxalase</fullName>
    </submittedName>
</protein>
<dbReference type="OrthoDB" id="9799428at2"/>
<dbReference type="RefSeq" id="WP_070174968.1">
    <property type="nucleotide sequence ID" value="NZ_BMJR01000008.1"/>
</dbReference>
<dbReference type="AlphaFoldDB" id="A0A1E8FJD9"/>
<sequence length="126" mass="13790">MTRVTGIGGIFIKAKDPEMLQHWYKNHLGIDVQAWGGTSFNWVDAEGKAYVGSTAWMIGNGENFAPGKSAFMVNYRVADLSGLLTSLRAEGGHVLDETEESEFGKFGWVIDPEGNKLELWEPPVGG</sequence>
<evidence type="ECO:0000313" key="3">
    <source>
        <dbReference type="Proteomes" id="UP000176037"/>
    </source>
</evidence>
<gene>
    <name evidence="2" type="ORF">BFC17_10600</name>
</gene>
<dbReference type="Pfam" id="PF18029">
    <property type="entry name" value="Glyoxalase_6"/>
    <property type="match status" value="1"/>
</dbReference>
<keyword evidence="3" id="KW-1185">Reference proteome</keyword>
<dbReference type="InterPro" id="IPR037523">
    <property type="entry name" value="VOC_core"/>
</dbReference>
<dbReference type="Gene3D" id="3.10.180.10">
    <property type="entry name" value="2,3-Dihydroxybiphenyl 1,2-Dioxygenase, domain 1"/>
    <property type="match status" value="1"/>
</dbReference>
<dbReference type="InterPro" id="IPR052164">
    <property type="entry name" value="Anthracycline_SecMetBiosynth"/>
</dbReference>
<accession>A0A1E8FJD9</accession>
<name>A0A1E8FJD9_9ALTE</name>
<dbReference type="InterPro" id="IPR041581">
    <property type="entry name" value="Glyoxalase_6"/>
</dbReference>
<evidence type="ECO:0000259" key="1">
    <source>
        <dbReference type="PROSITE" id="PS51819"/>
    </source>
</evidence>
<comment type="caution">
    <text evidence="2">The sequence shown here is derived from an EMBL/GenBank/DDBJ whole genome shotgun (WGS) entry which is preliminary data.</text>
</comment>
<dbReference type="STRING" id="1856405.BFC17_10600"/>